<accession>A0A382LQ63</accession>
<proteinExistence type="predicted"/>
<dbReference type="InterPro" id="IPR003399">
    <property type="entry name" value="Mce/MlaD"/>
</dbReference>
<dbReference type="PANTHER" id="PTHR33371:SF4">
    <property type="entry name" value="INTERMEMBRANE PHOSPHOLIPID TRANSPORT SYSTEM BINDING PROTEIN MLAD"/>
    <property type="match status" value="1"/>
</dbReference>
<gene>
    <name evidence="2" type="ORF">METZ01_LOCUS291367</name>
</gene>
<dbReference type="InterPro" id="IPR052336">
    <property type="entry name" value="MlaD_Phospholipid_Transporter"/>
</dbReference>
<dbReference type="AlphaFoldDB" id="A0A382LQ63"/>
<protein>
    <recommendedName>
        <fullName evidence="1">Mce/MlaD domain-containing protein</fullName>
    </recommendedName>
</protein>
<evidence type="ECO:0000313" key="2">
    <source>
        <dbReference type="EMBL" id="SVC38513.1"/>
    </source>
</evidence>
<evidence type="ECO:0000259" key="1">
    <source>
        <dbReference type="Pfam" id="PF02470"/>
    </source>
</evidence>
<feature type="non-terminal residue" evidence="2">
    <location>
        <position position="168"/>
    </location>
</feature>
<feature type="domain" description="Mce/MlaD" evidence="1">
    <location>
        <begin position="40"/>
        <end position="115"/>
    </location>
</feature>
<organism evidence="2">
    <name type="scientific">marine metagenome</name>
    <dbReference type="NCBI Taxonomy" id="408172"/>
    <lineage>
        <taxon>unclassified sequences</taxon>
        <taxon>metagenomes</taxon>
        <taxon>ecological metagenomes</taxon>
    </lineage>
</organism>
<name>A0A382LQ63_9ZZZZ</name>
<dbReference type="EMBL" id="UINC01088365">
    <property type="protein sequence ID" value="SVC38513.1"/>
    <property type="molecule type" value="Genomic_DNA"/>
</dbReference>
<sequence length="168" mass="18127">MSSGRLELKVGLFVVVLLGLAAIMSIKFSKTGFGLSDTFSIKLKTKEAGTVIKNSPVLMSGVKVGYVDEINLDINGSVTLIVELFSKYAHNIDANVTFEIKSIGFLGDQYVGVFPPPEPTKPLQDGAEKPCKPPFDIMAVGRDFQGLILSVSNRVHDLNATIVRINEG</sequence>
<dbReference type="Pfam" id="PF02470">
    <property type="entry name" value="MlaD"/>
    <property type="match status" value="1"/>
</dbReference>
<reference evidence="2" key="1">
    <citation type="submission" date="2018-05" db="EMBL/GenBank/DDBJ databases">
        <authorList>
            <person name="Lanie J.A."/>
            <person name="Ng W.-L."/>
            <person name="Kazmierczak K.M."/>
            <person name="Andrzejewski T.M."/>
            <person name="Davidsen T.M."/>
            <person name="Wayne K.J."/>
            <person name="Tettelin H."/>
            <person name="Glass J.I."/>
            <person name="Rusch D."/>
            <person name="Podicherti R."/>
            <person name="Tsui H.-C.T."/>
            <person name="Winkler M.E."/>
        </authorList>
    </citation>
    <scope>NUCLEOTIDE SEQUENCE</scope>
</reference>
<dbReference type="PANTHER" id="PTHR33371">
    <property type="entry name" value="INTERMEMBRANE PHOSPHOLIPID TRANSPORT SYSTEM BINDING PROTEIN MLAD-RELATED"/>
    <property type="match status" value="1"/>
</dbReference>